<comment type="caution">
    <text evidence="1">The sequence shown here is derived from an EMBL/GenBank/DDBJ whole genome shotgun (WGS) entry which is preliminary data.</text>
</comment>
<feature type="non-terminal residue" evidence="1">
    <location>
        <position position="1"/>
    </location>
</feature>
<accession>A0A699U2V8</accession>
<gene>
    <name evidence="1" type="ORF">Tci_888520</name>
</gene>
<sequence length="166" mass="16810">EVVYPELEVGGAASRRHGGASKPTTPEYGNQQAAKLFHGVGNPLHPERKLAQGQVALAFYVALAQALQVAGQQVVGAVDDAQVLAAPALEGGLNERAAGFGDEVVGLHHHALTPAGGEGGPPLNGGFYLRQVGQLHHAVGRGAQQAGVGEAEGAQGFHVPGVVAVE</sequence>
<protein>
    <submittedName>
        <fullName evidence="1">Uncharacterized protein</fullName>
    </submittedName>
</protein>
<dbReference type="AlphaFoldDB" id="A0A699U2V8"/>
<dbReference type="EMBL" id="BKCJ011294007">
    <property type="protein sequence ID" value="GFD16551.1"/>
    <property type="molecule type" value="Genomic_DNA"/>
</dbReference>
<evidence type="ECO:0000313" key="1">
    <source>
        <dbReference type="EMBL" id="GFD16551.1"/>
    </source>
</evidence>
<organism evidence="1">
    <name type="scientific">Tanacetum cinerariifolium</name>
    <name type="common">Dalmatian daisy</name>
    <name type="synonym">Chrysanthemum cinerariifolium</name>
    <dbReference type="NCBI Taxonomy" id="118510"/>
    <lineage>
        <taxon>Eukaryota</taxon>
        <taxon>Viridiplantae</taxon>
        <taxon>Streptophyta</taxon>
        <taxon>Embryophyta</taxon>
        <taxon>Tracheophyta</taxon>
        <taxon>Spermatophyta</taxon>
        <taxon>Magnoliopsida</taxon>
        <taxon>eudicotyledons</taxon>
        <taxon>Gunneridae</taxon>
        <taxon>Pentapetalae</taxon>
        <taxon>asterids</taxon>
        <taxon>campanulids</taxon>
        <taxon>Asterales</taxon>
        <taxon>Asteraceae</taxon>
        <taxon>Asteroideae</taxon>
        <taxon>Anthemideae</taxon>
        <taxon>Anthemidinae</taxon>
        <taxon>Tanacetum</taxon>
    </lineage>
</organism>
<feature type="non-terminal residue" evidence="1">
    <location>
        <position position="166"/>
    </location>
</feature>
<proteinExistence type="predicted"/>
<name>A0A699U2V8_TANCI</name>
<reference evidence="1" key="1">
    <citation type="journal article" date="2019" name="Sci. Rep.">
        <title>Draft genome of Tanacetum cinerariifolium, the natural source of mosquito coil.</title>
        <authorList>
            <person name="Yamashiro T."/>
            <person name="Shiraishi A."/>
            <person name="Satake H."/>
            <person name="Nakayama K."/>
        </authorList>
    </citation>
    <scope>NUCLEOTIDE SEQUENCE</scope>
</reference>